<dbReference type="InterPro" id="IPR046427">
    <property type="entry name" value="Legumain_prodom_sf"/>
</dbReference>
<dbReference type="AlphaFoldDB" id="A0A8J2M0J2"/>
<dbReference type="InterPro" id="IPR048501">
    <property type="entry name" value="Legum_prodom"/>
</dbReference>
<organism evidence="2 3">
    <name type="scientific">Cercopithifilaria johnstoni</name>
    <dbReference type="NCBI Taxonomy" id="2874296"/>
    <lineage>
        <taxon>Eukaryota</taxon>
        <taxon>Metazoa</taxon>
        <taxon>Ecdysozoa</taxon>
        <taxon>Nematoda</taxon>
        <taxon>Chromadorea</taxon>
        <taxon>Rhabditida</taxon>
        <taxon>Spirurina</taxon>
        <taxon>Spiruromorpha</taxon>
        <taxon>Filarioidea</taxon>
        <taxon>Onchocercidae</taxon>
        <taxon>Cercopithifilaria</taxon>
    </lineage>
</organism>
<evidence type="ECO:0000313" key="3">
    <source>
        <dbReference type="Proteomes" id="UP000746747"/>
    </source>
</evidence>
<feature type="domain" description="Legumain prodomain" evidence="1">
    <location>
        <begin position="23"/>
        <end position="79"/>
    </location>
</feature>
<dbReference type="Proteomes" id="UP000746747">
    <property type="component" value="Unassembled WGS sequence"/>
</dbReference>
<protein>
    <recommendedName>
        <fullName evidence="1">Legumain prodomain domain-containing protein</fullName>
    </recommendedName>
</protein>
<evidence type="ECO:0000259" key="1">
    <source>
        <dbReference type="Pfam" id="PF20985"/>
    </source>
</evidence>
<dbReference type="Gene3D" id="1.10.132.130">
    <property type="match status" value="1"/>
</dbReference>
<evidence type="ECO:0000313" key="2">
    <source>
        <dbReference type="EMBL" id="CAG9532838.1"/>
    </source>
</evidence>
<keyword evidence="3" id="KW-1185">Reference proteome</keyword>
<dbReference type="EMBL" id="CAKAEH010001077">
    <property type="protein sequence ID" value="CAG9532838.1"/>
    <property type="molecule type" value="Genomic_DNA"/>
</dbReference>
<gene>
    <name evidence="2" type="ORF">CJOHNSTONI_LOCUS3114</name>
</gene>
<dbReference type="CDD" id="cd21115">
    <property type="entry name" value="legumain_C"/>
    <property type="match status" value="1"/>
</dbReference>
<dbReference type="Pfam" id="PF20985">
    <property type="entry name" value="Legum_prodom"/>
    <property type="match status" value="1"/>
</dbReference>
<proteinExistence type="predicted"/>
<name>A0A8J2M0J2_9BILA</name>
<accession>A0A8J2M0J2</accession>
<reference evidence="2" key="1">
    <citation type="submission" date="2021-09" db="EMBL/GenBank/DDBJ databases">
        <authorList>
            <consortium name="Pathogen Informatics"/>
        </authorList>
    </citation>
    <scope>NUCLEOTIDE SEQUENCE</scope>
</reference>
<comment type="caution">
    <text evidence="2">The sequence shown here is derived from an EMBL/GenBank/DDBJ whole genome shotgun (WGS) entry which is preliminary data.</text>
</comment>
<sequence>MKSLIWTIAPNQSQHYFIHSTPSTIKSLNCFDDVIKAFDRLCFQFGQNPYILKYTYVFANLCNAGIESETTIDGMYKTCNTIRIQGIF</sequence>